<feature type="transmembrane region" description="Helical" evidence="10">
    <location>
        <begin position="435"/>
        <end position="455"/>
    </location>
</feature>
<dbReference type="Proteomes" id="UP000284842">
    <property type="component" value="Unassembled WGS sequence"/>
</dbReference>
<evidence type="ECO:0000256" key="6">
    <source>
        <dbReference type="ARBA" id="ARBA00022840"/>
    </source>
</evidence>
<feature type="transmembrane region" description="Helical" evidence="10">
    <location>
        <begin position="921"/>
        <end position="944"/>
    </location>
</feature>
<evidence type="ECO:0000313" key="13">
    <source>
        <dbReference type="EMBL" id="PPR03510.1"/>
    </source>
</evidence>
<feature type="region of interest" description="Disordered" evidence="9">
    <location>
        <begin position="860"/>
        <end position="883"/>
    </location>
</feature>
<dbReference type="CDD" id="cd18596">
    <property type="entry name" value="ABC_6TM_VMR1_D1_like"/>
    <property type="match status" value="1"/>
</dbReference>
<keyword evidence="14" id="KW-1185">Reference proteome</keyword>
<sequence>MAFQNFQVQNSNHQWSYVSSSEGSVDWSLACLGLFAVQIYQFLREATFSNIDQRLQLGLVVTYGYLTLLTFVAVGAGRWASITRTHSVLILLVAFGVYVQRDIVPWMTYTLQPLDTNEGPLLLVKLILLMIAAIIVPLFVPRLYVPLDPQNPMKVTNPEQTASIFSLALYTFLDPIIVDASKVSHLPFEKLPPLLDREYAAHLKQISFPYLDQFRAKTKRHLFWGLMIVFSREFAQMAVCLVILSTSRFVSPLALNRILDFMETGDTSGRIMSPWFWVGCLFFGPIIGSVAWQWYTFIGTRAFARTQAILTQLIFEHSLRIRLKAETNTSEKGLPASADSGPDSDVDAESAEVAGSEDGHSENTAVSKGKAKAEVGEDKSSTKKDNMVGRINTLVSVDVDTITEAKDFLMLAIQAPLEITLAGIFLYSILGWSAFVGFASIVIMLPVPGYIGSLIRKTQSEKMSKTEARVEAVTETLGVLRMVKLFGWEKKMSDNIREKREEELALVKRRNVYELIISIINNLIPAFTMVVTYATYTLIMKKNLSASIVFTSMAVFDRIREKLQWSSTVFAQTITGKVSLERVQDFLRNTDLLDEFDDKALEQNRASEAQLDQDQRNTVIGFKDAVFTWDVPNGQETPSSKMFRLQINDVLFFKKNCINLVVGPTGAGKSSLLMALLGEMHFNPTSVDSWFNLPRSGGVAYAAQESWVQNETIRDNILFGAPYDEERYNKVIYQCALTRDLELFEAGDLTEVGEKGLTLSGGQKARVTLARALYSSAQIILLDDVLAALDIHTSQWIVKECLQGDLIRGRTVILVTHNVALAAPIASFFVAIDINGVVKEAGTSFSSVLASVPALGQELEAEKDASEDPQKEAGTSSVDDSQDAERKAAGKLIAAEEIQEGHIPWKTMMMYLRMMGGKRPVLFIVFWIVIMFNAPAAESFSVWFLGYWSSQYEDKSPQDVNIAFFLSLYVLSLVVMQVFYGISDFYYLLGKIRAGRHINNTLIESVLTSTLRWLDETPASRILARCTQDVGVVDRELSGDFYNTVFLIMIMIVKLIGPVLFTPLFLIPCLLVGILGMYTGNMYLKAQLSVKREMSNARSPVLANFGAAIAGLTSIRAYGAQETFKDQSLARIDHYTRICKTSYNLNRWIAIRLDVMGNGFTACLAAYLLARRSLSASNTGFSLVQSLEFCQFIIWIVQSYNELEVNTNSLERIQAYINIEHEPKPTESGKPPAAWPTSGQLHVDKLYAKYSQNGPQVLKDVSFRVESGERVGIVGRTGSGKSSLTLALLRCILVEGNVLYDGLPIDKINLDALRTSITIIPQVPELLRGTLRRNLDPFNQHDDAVLNNALRDSGLFALQSEMDDGRLTLDTEIGSGGGNLSVGQRQIIALARAIVRNSKLLILDEATSAIDHKTDSIIQSTLRTRLPSDVSVLTVAHRLQTIMDSDKIVSILLFLYGFSKLIAKFI</sequence>
<organism evidence="13 14">
    <name type="scientific">Panaeolus cyanescens</name>
    <dbReference type="NCBI Taxonomy" id="181874"/>
    <lineage>
        <taxon>Eukaryota</taxon>
        <taxon>Fungi</taxon>
        <taxon>Dikarya</taxon>
        <taxon>Basidiomycota</taxon>
        <taxon>Agaricomycotina</taxon>
        <taxon>Agaricomycetes</taxon>
        <taxon>Agaricomycetidae</taxon>
        <taxon>Agaricales</taxon>
        <taxon>Agaricineae</taxon>
        <taxon>Galeropsidaceae</taxon>
        <taxon>Panaeolus</taxon>
    </lineage>
</organism>
<evidence type="ECO:0000256" key="5">
    <source>
        <dbReference type="ARBA" id="ARBA00022741"/>
    </source>
</evidence>
<evidence type="ECO:0000256" key="8">
    <source>
        <dbReference type="ARBA" id="ARBA00023136"/>
    </source>
</evidence>
<reference evidence="13 14" key="1">
    <citation type="journal article" date="2018" name="Evol. Lett.">
        <title>Horizontal gene cluster transfer increased hallucinogenic mushroom diversity.</title>
        <authorList>
            <person name="Reynolds H.T."/>
            <person name="Vijayakumar V."/>
            <person name="Gluck-Thaler E."/>
            <person name="Korotkin H.B."/>
            <person name="Matheny P.B."/>
            <person name="Slot J.C."/>
        </authorList>
    </citation>
    <scope>NUCLEOTIDE SEQUENCE [LARGE SCALE GENOMIC DNA]</scope>
    <source>
        <strain evidence="13 14">2629</strain>
    </source>
</reference>
<dbReference type="Pfam" id="PF00664">
    <property type="entry name" value="ABC_membrane"/>
    <property type="match status" value="2"/>
</dbReference>
<keyword evidence="2" id="KW-0813">Transport</keyword>
<dbReference type="OrthoDB" id="6500128at2759"/>
<dbReference type="InParanoid" id="A0A409YKE0"/>
<dbReference type="STRING" id="181874.A0A409YKE0"/>
<dbReference type="Gene3D" id="1.20.1560.10">
    <property type="entry name" value="ABC transporter type 1, transmembrane domain"/>
    <property type="match status" value="2"/>
</dbReference>
<dbReference type="FunCoup" id="A0A409YKE0">
    <property type="interactions" value="35"/>
</dbReference>
<dbReference type="Pfam" id="PF00005">
    <property type="entry name" value="ABC_tran"/>
    <property type="match status" value="2"/>
</dbReference>
<keyword evidence="5" id="KW-0547">Nucleotide-binding</keyword>
<dbReference type="PROSITE" id="PS00211">
    <property type="entry name" value="ABC_TRANSPORTER_1"/>
    <property type="match status" value="1"/>
</dbReference>
<dbReference type="InterPro" id="IPR027417">
    <property type="entry name" value="P-loop_NTPase"/>
</dbReference>
<dbReference type="CDD" id="cd03250">
    <property type="entry name" value="ABCC_MRP_domain1"/>
    <property type="match status" value="1"/>
</dbReference>
<feature type="transmembrane region" description="Helical" evidence="10">
    <location>
        <begin position="222"/>
        <end position="244"/>
    </location>
</feature>
<evidence type="ECO:0000256" key="7">
    <source>
        <dbReference type="ARBA" id="ARBA00022989"/>
    </source>
</evidence>
<feature type="transmembrane region" description="Helical" evidence="10">
    <location>
        <begin position="1041"/>
        <end position="1059"/>
    </location>
</feature>
<dbReference type="CDD" id="cd03244">
    <property type="entry name" value="ABCC_MRP_domain2"/>
    <property type="match status" value="1"/>
</dbReference>
<feature type="transmembrane region" description="Helical" evidence="10">
    <location>
        <begin position="25"/>
        <end position="43"/>
    </location>
</feature>
<dbReference type="EMBL" id="NHTK01001059">
    <property type="protein sequence ID" value="PPR03510.1"/>
    <property type="molecule type" value="Genomic_DNA"/>
</dbReference>
<feature type="transmembrane region" description="Helical" evidence="10">
    <location>
        <begin position="512"/>
        <end position="533"/>
    </location>
</feature>
<feature type="transmembrane region" description="Helical" evidence="10">
    <location>
        <begin position="55"/>
        <end position="76"/>
    </location>
</feature>
<dbReference type="GO" id="GO:0140359">
    <property type="term" value="F:ABC-type transporter activity"/>
    <property type="evidence" value="ECO:0007669"/>
    <property type="project" value="InterPro"/>
</dbReference>
<feature type="transmembrane region" description="Helical" evidence="10">
    <location>
        <begin position="120"/>
        <end position="140"/>
    </location>
</feature>
<dbReference type="PROSITE" id="PS50893">
    <property type="entry name" value="ABC_TRANSPORTER_2"/>
    <property type="match status" value="2"/>
</dbReference>
<dbReference type="InterPro" id="IPR003593">
    <property type="entry name" value="AAA+_ATPase"/>
</dbReference>
<feature type="domain" description="ABC transmembrane type-1" evidence="12">
    <location>
        <begin position="936"/>
        <end position="1204"/>
    </location>
</feature>
<dbReference type="SUPFAM" id="SSF90123">
    <property type="entry name" value="ABC transporter transmembrane region"/>
    <property type="match status" value="2"/>
</dbReference>
<feature type="domain" description="ABC transporter" evidence="11">
    <location>
        <begin position="1241"/>
        <end position="1466"/>
    </location>
</feature>
<dbReference type="SMART" id="SM00382">
    <property type="entry name" value="AAA"/>
    <property type="match status" value="2"/>
</dbReference>
<evidence type="ECO:0000259" key="11">
    <source>
        <dbReference type="PROSITE" id="PS50893"/>
    </source>
</evidence>
<dbReference type="PANTHER" id="PTHR24223:SF356">
    <property type="entry name" value="ATP-BINDING CASSETTE TRANSPORTER ABC4"/>
    <property type="match status" value="1"/>
</dbReference>
<evidence type="ECO:0000256" key="4">
    <source>
        <dbReference type="ARBA" id="ARBA00022737"/>
    </source>
</evidence>
<keyword evidence="6" id="KW-0067">ATP-binding</keyword>
<dbReference type="PANTHER" id="PTHR24223">
    <property type="entry name" value="ATP-BINDING CASSETTE SUB-FAMILY C"/>
    <property type="match status" value="1"/>
</dbReference>
<feature type="domain" description="ABC transmembrane type-1" evidence="12">
    <location>
        <begin position="237"/>
        <end position="575"/>
    </location>
</feature>
<evidence type="ECO:0000259" key="12">
    <source>
        <dbReference type="PROSITE" id="PS50929"/>
    </source>
</evidence>
<evidence type="ECO:0000313" key="14">
    <source>
        <dbReference type="Proteomes" id="UP000284842"/>
    </source>
</evidence>
<dbReference type="InterPro" id="IPR017871">
    <property type="entry name" value="ABC_transporter-like_CS"/>
</dbReference>
<evidence type="ECO:0000256" key="3">
    <source>
        <dbReference type="ARBA" id="ARBA00022692"/>
    </source>
</evidence>
<feature type="compositionally biased region" description="Basic and acidic residues" evidence="9">
    <location>
        <begin position="860"/>
        <end position="871"/>
    </location>
</feature>
<keyword evidence="7 10" id="KW-1133">Transmembrane helix</keyword>
<accession>A0A409YKE0</accession>
<dbReference type="InterPro" id="IPR036640">
    <property type="entry name" value="ABC1_TM_sf"/>
</dbReference>
<feature type="transmembrane region" description="Helical" evidence="10">
    <location>
        <begin position="964"/>
        <end position="989"/>
    </location>
</feature>
<dbReference type="InterPro" id="IPR050173">
    <property type="entry name" value="ABC_transporter_C-like"/>
</dbReference>
<evidence type="ECO:0000256" key="2">
    <source>
        <dbReference type="ARBA" id="ARBA00022448"/>
    </source>
</evidence>
<dbReference type="InterPro" id="IPR003439">
    <property type="entry name" value="ABC_transporter-like_ATP-bd"/>
</dbReference>
<dbReference type="Gene3D" id="3.40.50.300">
    <property type="entry name" value="P-loop containing nucleotide triphosphate hydrolases"/>
    <property type="match status" value="2"/>
</dbReference>
<comment type="subcellular location">
    <subcellularLocation>
        <location evidence="1">Membrane</location>
        <topology evidence="1">Multi-pass membrane protein</topology>
    </subcellularLocation>
</comment>
<feature type="domain" description="ABC transporter" evidence="11">
    <location>
        <begin position="620"/>
        <end position="859"/>
    </location>
</feature>
<keyword evidence="4" id="KW-0677">Repeat</keyword>
<dbReference type="CDD" id="cd18604">
    <property type="entry name" value="ABC_6TM_VMR1_D2_like"/>
    <property type="match status" value="1"/>
</dbReference>
<name>A0A409YKE0_9AGAR</name>
<dbReference type="PROSITE" id="PS50929">
    <property type="entry name" value="ABC_TM1F"/>
    <property type="match status" value="2"/>
</dbReference>
<comment type="caution">
    <text evidence="13">The sequence shown here is derived from an EMBL/GenBank/DDBJ whole genome shotgun (WGS) entry which is preliminary data.</text>
</comment>
<keyword evidence="3 10" id="KW-0812">Transmembrane</keyword>
<dbReference type="GO" id="GO:0016020">
    <property type="term" value="C:membrane"/>
    <property type="evidence" value="ECO:0007669"/>
    <property type="project" value="UniProtKB-SubCell"/>
</dbReference>
<evidence type="ECO:0000256" key="1">
    <source>
        <dbReference type="ARBA" id="ARBA00004141"/>
    </source>
</evidence>
<dbReference type="GO" id="GO:0016887">
    <property type="term" value="F:ATP hydrolysis activity"/>
    <property type="evidence" value="ECO:0007669"/>
    <property type="project" value="InterPro"/>
</dbReference>
<feature type="region of interest" description="Disordered" evidence="9">
    <location>
        <begin position="330"/>
        <end position="383"/>
    </location>
</feature>
<dbReference type="FunFam" id="3.40.50.300:FF:000163">
    <property type="entry name" value="Multidrug resistance-associated protein member 4"/>
    <property type="match status" value="1"/>
</dbReference>
<protein>
    <submittedName>
        <fullName evidence="13">Uncharacterized protein</fullName>
    </submittedName>
</protein>
<evidence type="ECO:0000256" key="10">
    <source>
        <dbReference type="SAM" id="Phobius"/>
    </source>
</evidence>
<keyword evidence="8 10" id="KW-0472">Membrane</keyword>
<proteinExistence type="predicted"/>
<feature type="transmembrane region" description="Helical" evidence="10">
    <location>
        <begin position="82"/>
        <end position="99"/>
    </location>
</feature>
<evidence type="ECO:0000256" key="9">
    <source>
        <dbReference type="SAM" id="MobiDB-lite"/>
    </source>
</evidence>
<gene>
    <name evidence="13" type="ORF">CVT24_006998</name>
</gene>
<dbReference type="GO" id="GO:0005524">
    <property type="term" value="F:ATP binding"/>
    <property type="evidence" value="ECO:0007669"/>
    <property type="project" value="UniProtKB-KW"/>
</dbReference>
<dbReference type="SUPFAM" id="SSF52540">
    <property type="entry name" value="P-loop containing nucleoside triphosphate hydrolases"/>
    <property type="match status" value="2"/>
</dbReference>
<feature type="compositionally biased region" description="Basic and acidic residues" evidence="9">
    <location>
        <begin position="371"/>
        <end position="383"/>
    </location>
</feature>
<dbReference type="FunFam" id="1.20.1560.10:FF:000013">
    <property type="entry name" value="ABC transporter C family member 2"/>
    <property type="match status" value="1"/>
</dbReference>
<feature type="transmembrane region" description="Helical" evidence="10">
    <location>
        <begin position="275"/>
        <end position="295"/>
    </location>
</feature>
<feature type="transmembrane region" description="Helical" evidence="10">
    <location>
        <begin position="408"/>
        <end position="429"/>
    </location>
</feature>
<dbReference type="InterPro" id="IPR011527">
    <property type="entry name" value="ABC1_TM_dom"/>
</dbReference>